<evidence type="ECO:0000256" key="1">
    <source>
        <dbReference type="ARBA" id="ARBA00004434"/>
    </source>
</evidence>
<evidence type="ECO:0000313" key="10">
    <source>
        <dbReference type="EMBL" id="KAF5785218.1"/>
    </source>
</evidence>
<keyword evidence="4 9" id="KW-0812">Transmembrane</keyword>
<keyword evidence="6 9" id="KW-1133">Transmembrane helix</keyword>
<evidence type="ECO:0000256" key="2">
    <source>
        <dbReference type="ARBA" id="ARBA00011313"/>
    </source>
</evidence>
<reference evidence="10 12" key="1">
    <citation type="journal article" date="2017" name="Nature">
        <title>The sunflower genome provides insights into oil metabolism, flowering and Asterid evolution.</title>
        <authorList>
            <person name="Badouin H."/>
            <person name="Gouzy J."/>
            <person name="Grassa C.J."/>
            <person name="Murat F."/>
            <person name="Staton S.E."/>
            <person name="Cottret L."/>
            <person name="Lelandais-Briere C."/>
            <person name="Owens G.L."/>
            <person name="Carrere S."/>
            <person name="Mayjonade B."/>
            <person name="Legrand L."/>
            <person name="Gill N."/>
            <person name="Kane N.C."/>
            <person name="Bowers J.E."/>
            <person name="Hubner S."/>
            <person name="Bellec A."/>
            <person name="Berard A."/>
            <person name="Berges H."/>
            <person name="Blanchet N."/>
            <person name="Boniface M.C."/>
            <person name="Brunel D."/>
            <person name="Catrice O."/>
            <person name="Chaidir N."/>
            <person name="Claudel C."/>
            <person name="Donnadieu C."/>
            <person name="Faraut T."/>
            <person name="Fievet G."/>
            <person name="Helmstetter N."/>
            <person name="King M."/>
            <person name="Knapp S.J."/>
            <person name="Lai Z."/>
            <person name="Le Paslier M.C."/>
            <person name="Lippi Y."/>
            <person name="Lorenzon L."/>
            <person name="Mandel J.R."/>
            <person name="Marage G."/>
            <person name="Marchand G."/>
            <person name="Marquand E."/>
            <person name="Bret-Mestries E."/>
            <person name="Morien E."/>
            <person name="Nambeesan S."/>
            <person name="Nguyen T."/>
            <person name="Pegot-Espagnet P."/>
            <person name="Pouilly N."/>
            <person name="Raftis F."/>
            <person name="Sallet E."/>
            <person name="Schiex T."/>
            <person name="Thomas J."/>
            <person name="Vandecasteele C."/>
            <person name="Vares D."/>
            <person name="Vear F."/>
            <person name="Vautrin S."/>
            <person name="Crespi M."/>
            <person name="Mangin B."/>
            <person name="Burke J.M."/>
            <person name="Salse J."/>
            <person name="Munos S."/>
            <person name="Vincourt P."/>
            <person name="Rieseberg L.H."/>
            <person name="Langlade N.B."/>
        </authorList>
    </citation>
    <scope>NUCLEOTIDE SEQUENCE [LARGE SCALE GENOMIC DNA]</scope>
    <source>
        <strain evidence="12">cv. SF193</strain>
        <tissue evidence="10">Leaves</tissue>
    </source>
</reference>
<dbReference type="InterPro" id="IPR000701">
    <property type="entry name" value="SuccDH_FuR_B_TM-su"/>
</dbReference>
<evidence type="ECO:0000256" key="4">
    <source>
        <dbReference type="ARBA" id="ARBA00022692"/>
    </source>
</evidence>
<evidence type="ECO:0000313" key="12">
    <source>
        <dbReference type="Proteomes" id="UP000215914"/>
    </source>
</evidence>
<evidence type="ECO:0000256" key="3">
    <source>
        <dbReference type="ARBA" id="ARBA00022617"/>
    </source>
</evidence>
<dbReference type="Pfam" id="PF03242">
    <property type="entry name" value="LEA_3a"/>
    <property type="match status" value="1"/>
</dbReference>
<keyword evidence="3" id="KW-0349">Heme</keyword>
<name>A0A251TGE8_HELAN</name>
<gene>
    <name evidence="11" type="ORF">HannXRQ_Chr10g0284951</name>
    <name evidence="10" type="ORF">HanXRQr2_Chr10g0425971</name>
</gene>
<feature type="transmembrane region" description="Helical" evidence="9">
    <location>
        <begin position="133"/>
        <end position="153"/>
    </location>
</feature>
<comment type="subcellular location">
    <subcellularLocation>
        <location evidence="1">Mitochondrion inner membrane</location>
        <topology evidence="1">Single-pass membrane protein</topology>
    </subcellularLocation>
</comment>
<dbReference type="Proteomes" id="UP000215914">
    <property type="component" value="Chromosome 10"/>
</dbReference>
<sequence>MARSFSNAKRLSSFFGDQLSVVISKRGLAAAPHGGATAGAAAIMNKGSAESTKPAPRVSEFRSNQVYSFLNNIHPFSVYGSVYKSQIPSMLSFSSRLSTAATPSVASSVTSHARPLSPHLSIYKPQSNSMYSIFSRIAASIISGVALLFYFLYMKTGLICFTYNSFYQLFFGVSGFTELICYSSVPLLLLHIIHTVKH</sequence>
<dbReference type="GO" id="GO:0006121">
    <property type="term" value="P:mitochondrial electron transport, succinate to ubiquinone"/>
    <property type="evidence" value="ECO:0000318"/>
    <property type="project" value="GO_Central"/>
</dbReference>
<dbReference type="STRING" id="4232.A0A251TGE8"/>
<dbReference type="EMBL" id="MNCJ02000325">
    <property type="protein sequence ID" value="KAF5785218.1"/>
    <property type="molecule type" value="Genomic_DNA"/>
</dbReference>
<accession>A0A251TGE8</accession>
<organism evidence="11 12">
    <name type="scientific">Helianthus annuus</name>
    <name type="common">Common sunflower</name>
    <dbReference type="NCBI Taxonomy" id="4232"/>
    <lineage>
        <taxon>Eukaryota</taxon>
        <taxon>Viridiplantae</taxon>
        <taxon>Streptophyta</taxon>
        <taxon>Embryophyta</taxon>
        <taxon>Tracheophyta</taxon>
        <taxon>Spermatophyta</taxon>
        <taxon>Magnoliopsida</taxon>
        <taxon>eudicotyledons</taxon>
        <taxon>Gunneridae</taxon>
        <taxon>Pentapetalae</taxon>
        <taxon>asterids</taxon>
        <taxon>campanulids</taxon>
        <taxon>Asterales</taxon>
        <taxon>Asteraceae</taxon>
        <taxon>Asteroideae</taxon>
        <taxon>Heliantheae alliance</taxon>
        <taxon>Heliantheae</taxon>
        <taxon>Helianthus</taxon>
    </lineage>
</organism>
<dbReference type="InterPro" id="IPR034804">
    <property type="entry name" value="SQR/QFR_C/D"/>
</dbReference>
<dbReference type="Pfam" id="PF01127">
    <property type="entry name" value="Sdh_cyt"/>
    <property type="match status" value="1"/>
</dbReference>
<dbReference type="EMBL" id="CM007899">
    <property type="protein sequence ID" value="OTG10197.1"/>
    <property type="molecule type" value="Genomic_DNA"/>
</dbReference>
<dbReference type="OMA" id="VYKSQIP"/>
<dbReference type="Gramene" id="mRNA:HanXRQr2_Chr10g0425971">
    <property type="protein sequence ID" value="mRNA:HanXRQr2_Chr10g0425971"/>
    <property type="gene ID" value="HanXRQr2_Chr10g0425971"/>
</dbReference>
<reference evidence="10" key="3">
    <citation type="submission" date="2020-06" db="EMBL/GenBank/DDBJ databases">
        <title>Helianthus annuus Genome sequencing and assembly Release 2.</title>
        <authorList>
            <person name="Gouzy J."/>
            <person name="Langlade N."/>
            <person name="Munos S."/>
        </authorList>
    </citation>
    <scope>NUCLEOTIDE SEQUENCE</scope>
    <source>
        <tissue evidence="10">Leaves</tissue>
    </source>
</reference>
<dbReference type="GO" id="GO:0045273">
    <property type="term" value="C:respiratory chain complex II (succinate dehydrogenase)"/>
    <property type="evidence" value="ECO:0000318"/>
    <property type="project" value="GO_Central"/>
</dbReference>
<dbReference type="PANTHER" id="PTHR10978">
    <property type="entry name" value="SUCCINATE DEHYDROGENASE CYTOCHROME B560 SUBUNIT"/>
    <property type="match status" value="1"/>
</dbReference>
<dbReference type="AlphaFoldDB" id="A0A251TGE8"/>
<dbReference type="Gene3D" id="1.20.1300.10">
    <property type="entry name" value="Fumarate reductase/succinate dehydrogenase, transmembrane subunit"/>
    <property type="match status" value="1"/>
</dbReference>
<dbReference type="InParanoid" id="A0A251TGE8"/>
<evidence type="ECO:0000256" key="9">
    <source>
        <dbReference type="SAM" id="Phobius"/>
    </source>
</evidence>
<comment type="subunit">
    <text evidence="2">Component of complex II composed of eight subunits in plants: four classical SDH subunits SDH1, SDH2, SDH3 and SDH4 (a flavoprotein (FP), an iron-sulfur protein (IP), and a cytochrome b composed of a large and a small subunit.), as well as four subunits unknown in mitochondria from bacteria and heterotrophic eukaryotes.</text>
</comment>
<dbReference type="GO" id="GO:0009055">
    <property type="term" value="F:electron transfer activity"/>
    <property type="evidence" value="ECO:0007669"/>
    <property type="project" value="InterPro"/>
</dbReference>
<feature type="transmembrane region" description="Helical" evidence="9">
    <location>
        <begin position="165"/>
        <end position="190"/>
    </location>
</feature>
<reference evidence="11" key="2">
    <citation type="submission" date="2017-02" db="EMBL/GenBank/DDBJ databases">
        <title>Sunflower complete genome.</title>
        <authorList>
            <person name="Langlade N."/>
            <person name="Munos S."/>
        </authorList>
    </citation>
    <scope>NUCLEOTIDE SEQUENCE [LARGE SCALE GENOMIC DNA]</scope>
    <source>
        <tissue evidence="11">Leaves</tissue>
    </source>
</reference>
<keyword evidence="7" id="KW-0408">Iron</keyword>
<evidence type="ECO:0000256" key="7">
    <source>
        <dbReference type="ARBA" id="ARBA00023004"/>
    </source>
</evidence>
<dbReference type="GO" id="GO:0005743">
    <property type="term" value="C:mitochondrial inner membrane"/>
    <property type="evidence" value="ECO:0007669"/>
    <property type="project" value="UniProtKB-SubCell"/>
</dbReference>
<protein>
    <submittedName>
        <fullName evidence="10">Late embryogenesis abundant protein, LEA_3 subgroup</fullName>
    </submittedName>
    <submittedName>
        <fullName evidence="11">Putative succinate dehydrogenase/Fumarate reductase, transmembrane subunit</fullName>
    </submittedName>
</protein>
<evidence type="ECO:0000256" key="5">
    <source>
        <dbReference type="ARBA" id="ARBA00022723"/>
    </source>
</evidence>
<keyword evidence="8 9" id="KW-0472">Membrane</keyword>
<evidence type="ECO:0000256" key="6">
    <source>
        <dbReference type="ARBA" id="ARBA00022989"/>
    </source>
</evidence>
<dbReference type="GO" id="GO:0006099">
    <property type="term" value="P:tricarboxylic acid cycle"/>
    <property type="evidence" value="ECO:0007669"/>
    <property type="project" value="InterPro"/>
</dbReference>
<dbReference type="OrthoDB" id="588261at2759"/>
<evidence type="ECO:0000256" key="8">
    <source>
        <dbReference type="ARBA" id="ARBA00023136"/>
    </source>
</evidence>
<keyword evidence="12" id="KW-1185">Reference proteome</keyword>
<proteinExistence type="predicted"/>
<dbReference type="PANTHER" id="PTHR10978:SF5">
    <property type="entry name" value="SUCCINATE DEHYDROGENASE CYTOCHROME B560 SUBUNIT, MITOCHONDRIAL"/>
    <property type="match status" value="1"/>
</dbReference>
<dbReference type="InterPro" id="IPR014314">
    <property type="entry name" value="Succ_DH_cytb556"/>
</dbReference>
<dbReference type="InterPro" id="IPR004926">
    <property type="entry name" value="LEA_3a"/>
</dbReference>
<dbReference type="SUPFAM" id="SSF81343">
    <property type="entry name" value="Fumarate reductase respiratory complex transmembrane subunits"/>
    <property type="match status" value="1"/>
</dbReference>
<keyword evidence="5" id="KW-0479">Metal-binding</keyword>
<dbReference type="GO" id="GO:0046872">
    <property type="term" value="F:metal ion binding"/>
    <property type="evidence" value="ECO:0007669"/>
    <property type="project" value="UniProtKB-KW"/>
</dbReference>
<evidence type="ECO:0000313" key="11">
    <source>
        <dbReference type="EMBL" id="OTG10197.1"/>
    </source>
</evidence>